<accession>A0A443J4U7</accession>
<feature type="transmembrane region" description="Helical" evidence="8">
    <location>
        <begin position="143"/>
        <end position="162"/>
    </location>
</feature>
<dbReference type="AlphaFoldDB" id="A0A443J4U7"/>
<evidence type="ECO:0000313" key="10">
    <source>
        <dbReference type="EMBL" id="RWR15467.1"/>
    </source>
</evidence>
<dbReference type="PANTHER" id="PTHR42929">
    <property type="entry name" value="INNER MEMBRANE ABC TRANSPORTER PERMEASE PROTEIN YDCU-RELATED-RELATED"/>
    <property type="match status" value="1"/>
</dbReference>
<feature type="transmembrane region" description="Helical" evidence="8">
    <location>
        <begin position="90"/>
        <end position="111"/>
    </location>
</feature>
<comment type="similarity">
    <text evidence="2">Belongs to the binding-protein-dependent transport system permease family. CysTW subfamily.</text>
</comment>
<evidence type="ECO:0000256" key="6">
    <source>
        <dbReference type="ARBA" id="ARBA00022989"/>
    </source>
</evidence>
<keyword evidence="4" id="KW-1003">Cell membrane</keyword>
<keyword evidence="3" id="KW-0813">Transport</keyword>
<dbReference type="PANTHER" id="PTHR42929:SF5">
    <property type="entry name" value="ABC TRANSPORTER PERMEASE PROTEIN"/>
    <property type="match status" value="1"/>
</dbReference>
<evidence type="ECO:0000256" key="3">
    <source>
        <dbReference type="ARBA" id="ARBA00022448"/>
    </source>
</evidence>
<comment type="caution">
    <text evidence="10">The sequence shown here is derived from an EMBL/GenBank/DDBJ whole genome shotgun (WGS) entry which is preliminary data.</text>
</comment>
<evidence type="ECO:0000256" key="2">
    <source>
        <dbReference type="ARBA" id="ARBA00007069"/>
    </source>
</evidence>
<name>A0A443J4U7_9RHOB</name>
<reference evidence="10 11" key="1">
    <citation type="submission" date="2019-01" db="EMBL/GenBank/DDBJ databases">
        <title>Sinorhodobacter populi sp. nov. isolated from the symptomatic bark tissue of Populus euramericana canker.</title>
        <authorList>
            <person name="Xu G."/>
        </authorList>
    </citation>
    <scope>NUCLEOTIDE SEQUENCE [LARGE SCALE GENOMIC DNA]</scope>
    <source>
        <strain evidence="10 11">2D-5</strain>
    </source>
</reference>
<evidence type="ECO:0000256" key="5">
    <source>
        <dbReference type="ARBA" id="ARBA00022692"/>
    </source>
</evidence>
<comment type="subcellular location">
    <subcellularLocation>
        <location evidence="1">Cell membrane</location>
        <topology evidence="1">Multi-pass membrane protein</topology>
    </subcellularLocation>
</comment>
<dbReference type="Proteomes" id="UP000285710">
    <property type="component" value="Unassembled WGS sequence"/>
</dbReference>
<keyword evidence="6 8" id="KW-1133">Transmembrane helix</keyword>
<dbReference type="GO" id="GO:0005886">
    <property type="term" value="C:plasma membrane"/>
    <property type="evidence" value="ECO:0007669"/>
    <property type="project" value="UniProtKB-SubCell"/>
</dbReference>
<evidence type="ECO:0000256" key="8">
    <source>
        <dbReference type="SAM" id="Phobius"/>
    </source>
</evidence>
<protein>
    <submittedName>
        <fullName evidence="10">ABC transporter permease</fullName>
    </submittedName>
</protein>
<evidence type="ECO:0000256" key="1">
    <source>
        <dbReference type="ARBA" id="ARBA00004651"/>
    </source>
</evidence>
<dbReference type="RefSeq" id="WP_128268504.1">
    <property type="nucleotide sequence ID" value="NZ_SAUW01000001.1"/>
</dbReference>
<proteinExistence type="inferred from homology"/>
<dbReference type="EMBL" id="SAUW01000001">
    <property type="protein sequence ID" value="RWR15467.1"/>
    <property type="molecule type" value="Genomic_DNA"/>
</dbReference>
<feature type="transmembrane region" description="Helical" evidence="8">
    <location>
        <begin position="57"/>
        <end position="83"/>
    </location>
</feature>
<keyword evidence="7 8" id="KW-0472">Membrane</keyword>
<reference evidence="10 11" key="2">
    <citation type="submission" date="2019-01" db="EMBL/GenBank/DDBJ databases">
        <authorList>
            <person name="Li Y."/>
        </authorList>
    </citation>
    <scope>NUCLEOTIDE SEQUENCE [LARGE SCALE GENOMIC DNA]</scope>
    <source>
        <strain evidence="10 11">2D-5</strain>
    </source>
</reference>
<evidence type="ECO:0000313" key="11">
    <source>
        <dbReference type="Proteomes" id="UP000285710"/>
    </source>
</evidence>
<dbReference type="InterPro" id="IPR035906">
    <property type="entry name" value="MetI-like_sf"/>
</dbReference>
<evidence type="ECO:0000256" key="4">
    <source>
        <dbReference type="ARBA" id="ARBA00022475"/>
    </source>
</evidence>
<feature type="transmembrane region" description="Helical" evidence="8">
    <location>
        <begin position="198"/>
        <end position="219"/>
    </location>
</feature>
<keyword evidence="5 8" id="KW-0812">Transmembrane</keyword>
<organism evidence="10 11">
    <name type="scientific">Paenirhodobacter populi</name>
    <dbReference type="NCBI Taxonomy" id="2306993"/>
    <lineage>
        <taxon>Bacteria</taxon>
        <taxon>Pseudomonadati</taxon>
        <taxon>Pseudomonadota</taxon>
        <taxon>Alphaproteobacteria</taxon>
        <taxon>Rhodobacterales</taxon>
        <taxon>Rhodobacter group</taxon>
        <taxon>Paenirhodobacter</taxon>
    </lineage>
</organism>
<dbReference type="InterPro" id="IPR000515">
    <property type="entry name" value="MetI-like"/>
</dbReference>
<dbReference type="Gene3D" id="1.10.3720.10">
    <property type="entry name" value="MetI-like"/>
    <property type="match status" value="1"/>
</dbReference>
<feature type="transmembrane region" description="Helical" evidence="8">
    <location>
        <begin position="239"/>
        <end position="262"/>
    </location>
</feature>
<dbReference type="CDD" id="cd06261">
    <property type="entry name" value="TM_PBP2"/>
    <property type="match status" value="1"/>
</dbReference>
<dbReference type="SUPFAM" id="SSF161098">
    <property type="entry name" value="MetI-like"/>
    <property type="match status" value="1"/>
</dbReference>
<evidence type="ECO:0000256" key="7">
    <source>
        <dbReference type="ARBA" id="ARBA00023136"/>
    </source>
</evidence>
<sequence>MKRLLRDPAFLVLPLALFLLVFYLLPVVQMLLRSTGTDWSFRPFVDAFSSEVTLKVFWLTARIAVIVTVLTLALAYPLAYFIATTGERTAMVLLALVLVPFWTSILIRSYAWMVLLGQNGVVNGFLRWTGVIDAPVRMLNTTFAVYVGMVHVLLPFMVLPILSSLKAIDGRLVAAAENLGAGPGAVFRHVIVPLSMPGVLAGSVLVFVLSLGFYITPALVGGPSDMTVSMLIAGEVDLYRWDVASAIATALLIVTLVTLALFGRVVSLERIFGGAR</sequence>
<gene>
    <name evidence="10" type="ORF">D2T33_00925</name>
</gene>
<evidence type="ECO:0000259" key="9">
    <source>
        <dbReference type="PROSITE" id="PS50928"/>
    </source>
</evidence>
<dbReference type="PROSITE" id="PS50928">
    <property type="entry name" value="ABC_TM1"/>
    <property type="match status" value="1"/>
</dbReference>
<feature type="domain" description="ABC transmembrane type-1" evidence="9">
    <location>
        <begin position="57"/>
        <end position="262"/>
    </location>
</feature>
<keyword evidence="11" id="KW-1185">Reference proteome</keyword>
<dbReference type="GO" id="GO:0055085">
    <property type="term" value="P:transmembrane transport"/>
    <property type="evidence" value="ECO:0007669"/>
    <property type="project" value="InterPro"/>
</dbReference>